<reference evidence="1" key="1">
    <citation type="journal article" date="2009" name="Antimicrob. Agents Chemother.">
        <title>Genetic organization of transposase regions surrounding blaKPC carbapenemase genes on plasmids from Klebsiella strains isolated in a New York City hospital.</title>
        <authorList>
            <person name="Gootz T.D."/>
            <person name="Lescoe M.K."/>
            <person name="Dib-Hajj F."/>
            <person name="Dougherty B.A."/>
            <person name="He W."/>
            <person name="Della-Latta P."/>
            <person name="Huard R.C."/>
        </authorList>
    </citation>
    <scope>NUCLEOTIDE SEQUENCE</scope>
    <source>
        <strain evidence="1">9</strain>
        <plasmid evidence="1">9</plasmid>
    </source>
</reference>
<name>B6UYY8_KLEPN</name>
<proteinExistence type="predicted"/>
<evidence type="ECO:0000313" key="1">
    <source>
        <dbReference type="EMBL" id="ACI63111.1"/>
    </source>
</evidence>
<dbReference type="AlphaFoldDB" id="B6UYY8"/>
<keyword evidence="1" id="KW-0614">Plasmid</keyword>
<sequence length="61" mass="7135">MAIHRGKQADQERHKKVLYYRQVKKLSIRETAEATSYSTSQVCRVQALFRPCSGLKIKHIF</sequence>
<accession>B6UYY8</accession>
<geneLocation type="plasmid" evidence="1">
    <name>9</name>
</geneLocation>
<dbReference type="EMBL" id="FJ223607">
    <property type="protein sequence ID" value="ACI63111.1"/>
    <property type="molecule type" value="Genomic_DNA"/>
</dbReference>
<organism evidence="1">
    <name type="scientific">Klebsiella pneumoniae</name>
    <dbReference type="NCBI Taxonomy" id="573"/>
    <lineage>
        <taxon>Bacteria</taxon>
        <taxon>Pseudomonadati</taxon>
        <taxon>Pseudomonadota</taxon>
        <taxon>Gammaproteobacteria</taxon>
        <taxon>Enterobacterales</taxon>
        <taxon>Enterobacteriaceae</taxon>
        <taxon>Klebsiella/Raoultella group</taxon>
        <taxon>Klebsiella</taxon>
        <taxon>Klebsiella pneumoniae complex</taxon>
    </lineage>
</organism>
<protein>
    <submittedName>
        <fullName evidence="1">Resolvase</fullName>
    </submittedName>
</protein>